<dbReference type="FunFam" id="3.10.110.10:FF:000035">
    <property type="entry name" value="SUMO-conjugating enzyme ubc9"/>
    <property type="match status" value="1"/>
</dbReference>
<dbReference type="OrthoDB" id="6600758at2759"/>
<evidence type="ECO:0000256" key="4">
    <source>
        <dbReference type="ARBA" id="ARBA00022741"/>
    </source>
</evidence>
<dbReference type="EMBL" id="LWCA01000037">
    <property type="protein sequence ID" value="OAF71604.1"/>
    <property type="molecule type" value="Genomic_DNA"/>
</dbReference>
<comment type="caution">
    <text evidence="13">The sequence shown here is derived from an EMBL/GenBank/DDBJ whole genome shotgun (WGS) entry which is preliminary data.</text>
</comment>
<evidence type="ECO:0000259" key="12">
    <source>
        <dbReference type="PROSITE" id="PS50127"/>
    </source>
</evidence>
<evidence type="ECO:0000256" key="5">
    <source>
        <dbReference type="ARBA" id="ARBA00022786"/>
    </source>
</evidence>
<evidence type="ECO:0000256" key="1">
    <source>
        <dbReference type="ARBA" id="ARBA00004123"/>
    </source>
</evidence>
<dbReference type="GO" id="GO:0005694">
    <property type="term" value="C:chromosome"/>
    <property type="evidence" value="ECO:0007669"/>
    <property type="project" value="UniProtKB-ARBA"/>
</dbReference>
<evidence type="ECO:0000256" key="2">
    <source>
        <dbReference type="ARBA" id="ARBA00004718"/>
    </source>
</evidence>
<dbReference type="PROSITE" id="PS00183">
    <property type="entry name" value="UBC_1"/>
    <property type="match status" value="1"/>
</dbReference>
<keyword evidence="14" id="KW-1185">Reference proteome</keyword>
<proteinExistence type="inferred from homology"/>
<dbReference type="GO" id="GO:0005524">
    <property type="term" value="F:ATP binding"/>
    <property type="evidence" value="ECO:0007669"/>
    <property type="project" value="UniProtKB-UniRule"/>
</dbReference>
<comment type="pathway">
    <text evidence="2">Protein modification; protein sumoylation.</text>
</comment>
<evidence type="ECO:0000256" key="11">
    <source>
        <dbReference type="RuleBase" id="RU362109"/>
    </source>
</evidence>
<dbReference type="GO" id="GO:0019787">
    <property type="term" value="F:ubiquitin-like protein transferase activity"/>
    <property type="evidence" value="ECO:0007669"/>
    <property type="project" value="UniProtKB-ARBA"/>
</dbReference>
<evidence type="ECO:0000256" key="9">
    <source>
        <dbReference type="ARBA" id="ARBA00044296"/>
    </source>
</evidence>
<dbReference type="Proteomes" id="UP000078046">
    <property type="component" value="Unassembled WGS sequence"/>
</dbReference>
<comment type="subcellular location">
    <subcellularLocation>
        <location evidence="1">Nucleus</location>
    </subcellularLocation>
</comment>
<organism evidence="13 14">
    <name type="scientific">Intoshia linei</name>
    <dbReference type="NCBI Taxonomy" id="1819745"/>
    <lineage>
        <taxon>Eukaryota</taxon>
        <taxon>Metazoa</taxon>
        <taxon>Spiralia</taxon>
        <taxon>Lophotrochozoa</taxon>
        <taxon>Mesozoa</taxon>
        <taxon>Orthonectida</taxon>
        <taxon>Rhopaluridae</taxon>
        <taxon>Intoshia</taxon>
    </lineage>
</organism>
<evidence type="ECO:0000256" key="8">
    <source>
        <dbReference type="ARBA" id="ARBA00039165"/>
    </source>
</evidence>
<keyword evidence="5 11" id="KW-0833">Ubl conjugation pathway</keyword>
<comment type="similarity">
    <text evidence="11">Belongs to the ubiquitin-conjugating enzyme family.</text>
</comment>
<evidence type="ECO:0000256" key="6">
    <source>
        <dbReference type="ARBA" id="ARBA00022840"/>
    </source>
</evidence>
<keyword evidence="4 11" id="KW-0547">Nucleotide-binding</keyword>
<dbReference type="SMART" id="SM00212">
    <property type="entry name" value="UBCc"/>
    <property type="match status" value="1"/>
</dbReference>
<dbReference type="GO" id="GO:0005634">
    <property type="term" value="C:nucleus"/>
    <property type="evidence" value="ECO:0007669"/>
    <property type="project" value="UniProtKB-SubCell"/>
</dbReference>
<dbReference type="InterPro" id="IPR023313">
    <property type="entry name" value="UBQ-conjugating_AS"/>
</dbReference>
<dbReference type="InterPro" id="IPR016135">
    <property type="entry name" value="UBQ-conjugating_enzyme/RWD"/>
</dbReference>
<evidence type="ECO:0000313" key="14">
    <source>
        <dbReference type="Proteomes" id="UP000078046"/>
    </source>
</evidence>
<protein>
    <recommendedName>
        <fullName evidence="8">SUMO-conjugating enzyme UBC9</fullName>
    </recommendedName>
    <alternativeName>
        <fullName evidence="9">Ubiquitin carrier protein 9</fullName>
    </alternativeName>
</protein>
<dbReference type="PANTHER" id="PTHR24067">
    <property type="entry name" value="UBIQUITIN-CONJUGATING ENZYME E2"/>
    <property type="match status" value="1"/>
</dbReference>
<feature type="active site" description="Glycyl thioester intermediate" evidence="10">
    <location>
        <position position="91"/>
    </location>
</feature>
<gene>
    <name evidence="13" type="ORF">A3Q56_00578</name>
</gene>
<evidence type="ECO:0000256" key="10">
    <source>
        <dbReference type="PROSITE-ProRule" id="PRU10133"/>
    </source>
</evidence>
<sequence>MSIALTRLIEERKQWRKQKLFAFEAKPITKDGTLNMFEWNATIPGKTGTNWEKGSFNLRLYFKDDYPTTPPRCKFEPTIFHPNIYPSGTVCLSLLDEDKDWKPSVSIKQILTGIQKLLNEPNIKDPAQADAYTVYCNNREEYDKRIREQAERFHKNY</sequence>
<dbReference type="PROSITE" id="PS50127">
    <property type="entry name" value="UBC_2"/>
    <property type="match status" value="1"/>
</dbReference>
<dbReference type="InterPro" id="IPR000608">
    <property type="entry name" value="UBC"/>
</dbReference>
<name>A0A177BDH7_9BILA</name>
<dbReference type="Gene3D" id="3.10.110.10">
    <property type="entry name" value="Ubiquitin Conjugating Enzyme"/>
    <property type="match status" value="1"/>
</dbReference>
<evidence type="ECO:0000313" key="13">
    <source>
        <dbReference type="EMBL" id="OAF71604.1"/>
    </source>
</evidence>
<dbReference type="SUPFAM" id="SSF54495">
    <property type="entry name" value="UBC-like"/>
    <property type="match status" value="1"/>
</dbReference>
<keyword evidence="3" id="KW-0808">Transferase</keyword>
<keyword evidence="7" id="KW-0539">Nucleus</keyword>
<dbReference type="Pfam" id="PF00179">
    <property type="entry name" value="UQ_con"/>
    <property type="match status" value="1"/>
</dbReference>
<accession>A0A177BDH7</accession>
<dbReference type="CDD" id="cd23798">
    <property type="entry name" value="UBCc_UBE2I"/>
    <property type="match status" value="1"/>
</dbReference>
<dbReference type="InterPro" id="IPR050113">
    <property type="entry name" value="Ub_conjugating_enzyme"/>
</dbReference>
<dbReference type="AlphaFoldDB" id="A0A177BDH7"/>
<evidence type="ECO:0000256" key="7">
    <source>
        <dbReference type="ARBA" id="ARBA00023242"/>
    </source>
</evidence>
<reference evidence="13 14" key="1">
    <citation type="submission" date="2016-04" db="EMBL/GenBank/DDBJ databases">
        <title>The genome of Intoshia linei affirms orthonectids as highly simplified spiralians.</title>
        <authorList>
            <person name="Mikhailov K.V."/>
            <person name="Slusarev G.S."/>
            <person name="Nikitin M.A."/>
            <person name="Logacheva M.D."/>
            <person name="Penin A."/>
            <person name="Aleoshin V."/>
            <person name="Panchin Y.V."/>
        </authorList>
    </citation>
    <scope>NUCLEOTIDE SEQUENCE [LARGE SCALE GENOMIC DNA]</scope>
    <source>
        <strain evidence="13">Intl2013</strain>
        <tissue evidence="13">Whole animal</tissue>
    </source>
</reference>
<keyword evidence="6 11" id="KW-0067">ATP-binding</keyword>
<evidence type="ECO:0000256" key="3">
    <source>
        <dbReference type="ARBA" id="ARBA00022679"/>
    </source>
</evidence>
<feature type="domain" description="UBC core" evidence="12">
    <location>
        <begin position="3"/>
        <end position="155"/>
    </location>
</feature>